<reference evidence="3" key="1">
    <citation type="submission" date="2023-03" db="EMBL/GenBank/DDBJ databases">
        <authorList>
            <person name="Steffen K."/>
            <person name="Cardenas P."/>
        </authorList>
    </citation>
    <scope>NUCLEOTIDE SEQUENCE</scope>
</reference>
<gene>
    <name evidence="3" type="ORF">GBAR_LOCUS12857</name>
</gene>
<organism evidence="3 4">
    <name type="scientific">Geodia barretti</name>
    <name type="common">Barrett's horny sponge</name>
    <dbReference type="NCBI Taxonomy" id="519541"/>
    <lineage>
        <taxon>Eukaryota</taxon>
        <taxon>Metazoa</taxon>
        <taxon>Porifera</taxon>
        <taxon>Demospongiae</taxon>
        <taxon>Heteroscleromorpha</taxon>
        <taxon>Tetractinellida</taxon>
        <taxon>Astrophorina</taxon>
        <taxon>Geodiidae</taxon>
        <taxon>Geodia</taxon>
    </lineage>
</organism>
<feature type="coiled-coil region" evidence="1">
    <location>
        <begin position="531"/>
        <end position="558"/>
    </location>
</feature>
<evidence type="ECO:0000313" key="4">
    <source>
        <dbReference type="Proteomes" id="UP001174909"/>
    </source>
</evidence>
<dbReference type="AlphaFoldDB" id="A0AA35S446"/>
<proteinExistence type="predicted"/>
<accession>A0AA35S446</accession>
<dbReference type="EMBL" id="CASHTH010001914">
    <property type="protein sequence ID" value="CAI8021767.1"/>
    <property type="molecule type" value="Genomic_DNA"/>
</dbReference>
<evidence type="ECO:0000256" key="2">
    <source>
        <dbReference type="SAM" id="MobiDB-lite"/>
    </source>
</evidence>
<keyword evidence="4" id="KW-1185">Reference proteome</keyword>
<feature type="compositionally biased region" description="Basic and acidic residues" evidence="2">
    <location>
        <begin position="27"/>
        <end position="37"/>
    </location>
</feature>
<dbReference type="Proteomes" id="UP001174909">
    <property type="component" value="Unassembled WGS sequence"/>
</dbReference>
<sequence length="583" mass="64779">MATNCTEHTLISSAVASPSSANQTNISKREKSHDAKPESPTQHKGRSMLLHNVLRRRNSLTLLYKKSSKAASKSKTMKKRESMPVSDKNSSEYLNTTEENKLDSENAPSYQRPLPPSPPPSPHSSPLFPLMEQDSKFESQGSGIDGIGAETSSEDQRIKDSSLQSIHDSLTSSEMSLKSALTEFNNHFPLRVKFVEGYCSEDSEHSLSANEVYDIQFVKKTRVITLKDKDGFMHHIPLASTMMFGLVYNPFSDYDEALAGYTFEACSDIIAAESMPTVVCATSPVHNLEEKHSIAENEIFVVKGIQKPKLRGKRFLRVFSLLTNAEKLLPEECQGKFSTKPSLVRLHLPQIVNSITNSFPVQAVLYVDNQEPSLKLGFPISGVITLCDCRIETSLVAYPMSGEHTQDHVTLHLNDDMMALDVEVLKWKGSVQSLLEGEEYAPEGGSVDYDDVVVVQKPITDNELYDDIVNTTRGKEVSDDETYAIVDMHKKVKMPGEAPYDNVQKEIRLDPGNTNEPRSVPLSFLSINTALQTILSKLNTLEQEVKKISQHLSLSEEAPIANSGFEDMDEHGGKITKAFDSNF</sequence>
<protein>
    <recommendedName>
        <fullName evidence="5">CABIT domain-containing protein</fullName>
    </recommendedName>
</protein>
<feature type="compositionally biased region" description="Polar residues" evidence="2">
    <location>
        <begin position="87"/>
        <end position="97"/>
    </location>
</feature>
<name>A0AA35S446_GEOBA</name>
<comment type="caution">
    <text evidence="3">The sequence shown here is derived from an EMBL/GenBank/DDBJ whole genome shotgun (WGS) entry which is preliminary data.</text>
</comment>
<keyword evidence="1" id="KW-0175">Coiled coil</keyword>
<feature type="region of interest" description="Disordered" evidence="2">
    <location>
        <begin position="1"/>
        <end position="160"/>
    </location>
</feature>
<feature type="compositionally biased region" description="Pro residues" evidence="2">
    <location>
        <begin position="113"/>
        <end position="123"/>
    </location>
</feature>
<evidence type="ECO:0008006" key="5">
    <source>
        <dbReference type="Google" id="ProtNLM"/>
    </source>
</evidence>
<evidence type="ECO:0000256" key="1">
    <source>
        <dbReference type="SAM" id="Coils"/>
    </source>
</evidence>
<feature type="compositionally biased region" description="Polar residues" evidence="2">
    <location>
        <begin position="1"/>
        <end position="26"/>
    </location>
</feature>
<evidence type="ECO:0000313" key="3">
    <source>
        <dbReference type="EMBL" id="CAI8021767.1"/>
    </source>
</evidence>